<dbReference type="OrthoDB" id="26838at2759"/>
<dbReference type="Proteomes" id="UP000009172">
    <property type="component" value="Unassembled WGS sequence"/>
</dbReference>
<accession>F2RXD3</accession>
<dbReference type="SUPFAM" id="SSF53098">
    <property type="entry name" value="Ribonuclease H-like"/>
    <property type="match status" value="1"/>
</dbReference>
<dbReference type="Gene3D" id="3.30.420.10">
    <property type="entry name" value="Ribonuclease H-like superfamily/Ribonuclease H"/>
    <property type="match status" value="1"/>
</dbReference>
<dbReference type="PANTHER" id="PTHR43040">
    <property type="entry name" value="RIBONUCLEASE D"/>
    <property type="match status" value="1"/>
</dbReference>
<organism evidence="1 2">
    <name type="scientific">Trichophyton tonsurans (strain CBS 112818)</name>
    <name type="common">Scalp ringworm fungus</name>
    <dbReference type="NCBI Taxonomy" id="647933"/>
    <lineage>
        <taxon>Eukaryota</taxon>
        <taxon>Fungi</taxon>
        <taxon>Dikarya</taxon>
        <taxon>Ascomycota</taxon>
        <taxon>Pezizomycotina</taxon>
        <taxon>Eurotiomycetes</taxon>
        <taxon>Eurotiomycetidae</taxon>
        <taxon>Onygenales</taxon>
        <taxon>Arthrodermataceae</taxon>
        <taxon>Trichophyton</taxon>
    </lineage>
</organism>
<dbReference type="GO" id="GO:0003676">
    <property type="term" value="F:nucleic acid binding"/>
    <property type="evidence" value="ECO:0007669"/>
    <property type="project" value="InterPro"/>
</dbReference>
<reference evidence="2" key="1">
    <citation type="journal article" date="2012" name="MBio">
        <title>Comparative genome analysis of Trichophyton rubrum and related dermatophytes reveals candidate genes involved in infection.</title>
        <authorList>
            <person name="Martinez D.A."/>
            <person name="Oliver B.G."/>
            <person name="Graeser Y."/>
            <person name="Goldberg J.M."/>
            <person name="Li W."/>
            <person name="Martinez-Rossi N.M."/>
            <person name="Monod M."/>
            <person name="Shelest E."/>
            <person name="Barton R.C."/>
            <person name="Birch E."/>
            <person name="Brakhage A.A."/>
            <person name="Chen Z."/>
            <person name="Gurr S.J."/>
            <person name="Heiman D."/>
            <person name="Heitman J."/>
            <person name="Kosti I."/>
            <person name="Rossi A."/>
            <person name="Saif S."/>
            <person name="Samalova M."/>
            <person name="Saunders C.W."/>
            <person name="Shea T."/>
            <person name="Summerbell R.C."/>
            <person name="Xu J."/>
            <person name="Young S."/>
            <person name="Zeng Q."/>
            <person name="Birren B.W."/>
            <person name="Cuomo C.A."/>
            <person name="White T.C."/>
        </authorList>
    </citation>
    <scope>NUCLEOTIDE SEQUENCE [LARGE SCALE GENOMIC DNA]</scope>
    <source>
        <strain evidence="2">CBS 112818</strain>
    </source>
</reference>
<dbReference type="AlphaFoldDB" id="F2RXD3"/>
<dbReference type="InterPro" id="IPR036397">
    <property type="entry name" value="RNaseH_sf"/>
</dbReference>
<proteinExistence type="predicted"/>
<evidence type="ECO:0000313" key="2">
    <source>
        <dbReference type="Proteomes" id="UP000009172"/>
    </source>
</evidence>
<dbReference type="InterPro" id="IPR012337">
    <property type="entry name" value="RNaseH-like_sf"/>
</dbReference>
<sequence length="286" mass="33093">MLALPASEWMEDPPEVIEVDSAIKLQRFLSSLREVDMDPVPLFVEFKGRNISRGGSLSIISIYVRPENKIYLVNLHALGDHAFVTEDSTGTTLASIFECPILRKAVFDVRGPSALFHKYDITFDGIEDIQLIELATRNGSREFRRGLATCVRNDSPLCAEEKARWKECDEFRRHIFFPEITNNSNFAKLWIKSPISAQIKEHCAYSLVTLSRLYDVYDERLKQGATKFWKTEIRSATETRINDSKQEDFDMHDRENAYGPWDEEELKMKMERRDGCPRGITRSDRE</sequence>
<evidence type="ECO:0000313" key="1">
    <source>
        <dbReference type="EMBL" id="EGD95917.1"/>
    </source>
</evidence>
<dbReference type="HOGENOM" id="CLU_061834_1_1_1"/>
<dbReference type="PANTHER" id="PTHR43040:SF1">
    <property type="entry name" value="RIBONUCLEASE D"/>
    <property type="match status" value="1"/>
</dbReference>
<name>F2RXD3_TRIT1</name>
<gene>
    <name evidence="1" type="ORF">TESG_03380</name>
</gene>
<keyword evidence="2" id="KW-1185">Reference proteome</keyword>
<protein>
    <recommendedName>
        <fullName evidence="3">3'-5' exonuclease domain-containing protein</fullName>
    </recommendedName>
</protein>
<dbReference type="EMBL" id="GG698491">
    <property type="protein sequence ID" value="EGD95917.1"/>
    <property type="molecule type" value="Genomic_DNA"/>
</dbReference>
<evidence type="ECO:0008006" key="3">
    <source>
        <dbReference type="Google" id="ProtNLM"/>
    </source>
</evidence>